<dbReference type="AlphaFoldDB" id="A0AAN6STS5"/>
<name>A0AAN6STS5_9PEZI</name>
<reference evidence="2" key="1">
    <citation type="journal article" date="2023" name="Mol. Phylogenet. Evol.">
        <title>Genome-scale phylogeny and comparative genomics of the fungal order Sordariales.</title>
        <authorList>
            <person name="Hensen N."/>
            <person name="Bonometti L."/>
            <person name="Westerberg I."/>
            <person name="Brannstrom I.O."/>
            <person name="Guillou S."/>
            <person name="Cros-Aarteil S."/>
            <person name="Calhoun S."/>
            <person name="Haridas S."/>
            <person name="Kuo A."/>
            <person name="Mondo S."/>
            <person name="Pangilinan J."/>
            <person name="Riley R."/>
            <person name="LaButti K."/>
            <person name="Andreopoulos B."/>
            <person name="Lipzen A."/>
            <person name="Chen C."/>
            <person name="Yan M."/>
            <person name="Daum C."/>
            <person name="Ng V."/>
            <person name="Clum A."/>
            <person name="Steindorff A."/>
            <person name="Ohm R.A."/>
            <person name="Martin F."/>
            <person name="Silar P."/>
            <person name="Natvig D.O."/>
            <person name="Lalanne C."/>
            <person name="Gautier V."/>
            <person name="Ament-Velasquez S.L."/>
            <person name="Kruys A."/>
            <person name="Hutchinson M.I."/>
            <person name="Powell A.J."/>
            <person name="Barry K."/>
            <person name="Miller A.N."/>
            <person name="Grigoriev I.V."/>
            <person name="Debuchy R."/>
            <person name="Gladieux P."/>
            <person name="Hiltunen Thoren M."/>
            <person name="Johannesson H."/>
        </authorList>
    </citation>
    <scope>NUCLEOTIDE SEQUENCE [LARGE SCALE GENOMIC DNA]</scope>
    <source>
        <strain evidence="2">CBS 284.82</strain>
    </source>
</reference>
<dbReference type="EMBL" id="MU854343">
    <property type="protein sequence ID" value="KAK4042292.1"/>
    <property type="molecule type" value="Genomic_DNA"/>
</dbReference>
<gene>
    <name evidence="1" type="ORF">C8A01DRAFT_33641</name>
</gene>
<dbReference type="Proteomes" id="UP001303115">
    <property type="component" value="Unassembled WGS sequence"/>
</dbReference>
<evidence type="ECO:0000313" key="2">
    <source>
        <dbReference type="Proteomes" id="UP001303115"/>
    </source>
</evidence>
<comment type="caution">
    <text evidence="1">The sequence shown here is derived from an EMBL/GenBank/DDBJ whole genome shotgun (WGS) entry which is preliminary data.</text>
</comment>
<organism evidence="1 2">
    <name type="scientific">Parachaetomium inaequale</name>
    <dbReference type="NCBI Taxonomy" id="2588326"/>
    <lineage>
        <taxon>Eukaryota</taxon>
        <taxon>Fungi</taxon>
        <taxon>Dikarya</taxon>
        <taxon>Ascomycota</taxon>
        <taxon>Pezizomycotina</taxon>
        <taxon>Sordariomycetes</taxon>
        <taxon>Sordariomycetidae</taxon>
        <taxon>Sordariales</taxon>
        <taxon>Chaetomiaceae</taxon>
        <taxon>Parachaetomium</taxon>
    </lineage>
</organism>
<keyword evidence="2" id="KW-1185">Reference proteome</keyword>
<sequence>MATPEQSLRQTMETTLRTFLDGYLEASTHEDPSLLSVTLAPTCLRKMLPPSFLKTIGMPTDIALDVKAYENHWKTQLPYAKTVSADVTHLSVDTGNMTGAARDGEEITLDMVWLVSFTEDGAKLTELIEYMDGLEFVKYEPKVRELMAKEKK</sequence>
<evidence type="ECO:0008006" key="3">
    <source>
        <dbReference type="Google" id="ProtNLM"/>
    </source>
</evidence>
<evidence type="ECO:0000313" key="1">
    <source>
        <dbReference type="EMBL" id="KAK4042292.1"/>
    </source>
</evidence>
<accession>A0AAN6STS5</accession>
<proteinExistence type="predicted"/>
<protein>
    <recommendedName>
        <fullName evidence="3">SnoaL-like domain-containing protein</fullName>
    </recommendedName>
</protein>